<dbReference type="PANTHER" id="PTHR15722">
    <property type="entry name" value="IFT140/172-RELATED"/>
    <property type="match status" value="1"/>
</dbReference>
<dbReference type="InterPro" id="IPR011990">
    <property type="entry name" value="TPR-like_helical_dom_sf"/>
</dbReference>
<keyword evidence="3" id="KW-0677">Repeat</keyword>
<evidence type="ECO:0000256" key="3">
    <source>
        <dbReference type="ARBA" id="ARBA00022737"/>
    </source>
</evidence>
<evidence type="ECO:0000313" key="8">
    <source>
        <dbReference type="Proteomes" id="UP001594351"/>
    </source>
</evidence>
<evidence type="ECO:0000259" key="6">
    <source>
        <dbReference type="Pfam" id="PF24762"/>
    </source>
</evidence>
<organism evidence="7 8">
    <name type="scientific">candidate division CSSED10-310 bacterium</name>
    <dbReference type="NCBI Taxonomy" id="2855610"/>
    <lineage>
        <taxon>Bacteria</taxon>
        <taxon>Bacteria division CSSED10-310</taxon>
    </lineage>
</organism>
<evidence type="ECO:0000256" key="2">
    <source>
        <dbReference type="ARBA" id="ARBA00022574"/>
    </source>
</evidence>
<dbReference type="Gene3D" id="1.25.40.10">
    <property type="entry name" value="Tetratricopeptide repeat domain"/>
    <property type="match status" value="2"/>
</dbReference>
<proteinExistence type="predicted"/>
<dbReference type="Proteomes" id="UP001594351">
    <property type="component" value="Unassembled WGS sequence"/>
</dbReference>
<protein>
    <recommendedName>
        <fullName evidence="6">IF140/IFT172/WDR19 TPR domain-containing protein</fullName>
    </recommendedName>
</protein>
<dbReference type="InterPro" id="IPR056168">
    <property type="entry name" value="TPR_IF140/IFT172/WDR19"/>
</dbReference>
<sequence>MTAKLTRKEKKLLFKDARHYLRDKDYINAADVYARVGKLKKAQKLFLKGEAFLRAGEIALQRQKPLEAAEIYDQSGLFMQAATAYEKAGKLAEFKQMLYKQAQHYLDDQKQFLAAEMFEKAGDLMKAAKLYHDSGFLDKATSLYLEKGTSMEAATAMEEYLHHEFRDMSPKELKARVLKCAQLYLEHNKPEKAITLCKHFNFKKEAARILQEKGQWQEAVTLLKENNEIMAAVTLLREHNADKEADLLEADHLVNEGELVKAAELCSQQGQNSLAAGYFSDAGEYEKAALHYEKEEQFQLAAQNFQQAGNLEKALAHFKLSGNIAEASKIAEQLEYFQSAAELYLELGQFMLAGLNYKKAGLENDAISCFQQVATSSDHYFQAQELIIDHFLEQDLEDIAAKKLFDLLSNQKVNKRTVGSFYRLATILENQGKLKEAFLHFENIVSFDINFKDSMERLKKLRLTVQDKNDEIRAG</sequence>
<feature type="domain" description="IF140/IFT172/WDR19 TPR" evidence="6">
    <location>
        <begin position="18"/>
        <end position="288"/>
    </location>
</feature>
<name>A0ABV6YRE0_UNCC1</name>
<dbReference type="Pfam" id="PF24762">
    <property type="entry name" value="TPR_IF140-IFT172"/>
    <property type="match status" value="1"/>
</dbReference>
<evidence type="ECO:0000256" key="1">
    <source>
        <dbReference type="ARBA" id="ARBA00004138"/>
    </source>
</evidence>
<accession>A0ABV6YRE0</accession>
<keyword evidence="2" id="KW-0853">WD repeat</keyword>
<reference evidence="7 8" key="1">
    <citation type="submission" date="2024-09" db="EMBL/GenBank/DDBJ databases">
        <title>Laminarin stimulates single cell rates of sulfate reduction while oxygen inhibits transcriptomic activity in coastal marine sediment.</title>
        <authorList>
            <person name="Lindsay M."/>
            <person name="Orcutt B."/>
            <person name="Emerson D."/>
            <person name="Stepanauskas R."/>
            <person name="D'Angelo T."/>
        </authorList>
    </citation>
    <scope>NUCLEOTIDE SEQUENCE [LARGE SCALE GENOMIC DNA]</scope>
    <source>
        <strain evidence="7">SAG AM-311-K15</strain>
    </source>
</reference>
<keyword evidence="8" id="KW-1185">Reference proteome</keyword>
<gene>
    <name evidence="7" type="ORF">ACFL27_01095</name>
</gene>
<evidence type="ECO:0000256" key="5">
    <source>
        <dbReference type="ARBA" id="ARBA00023273"/>
    </source>
</evidence>
<evidence type="ECO:0000313" key="7">
    <source>
        <dbReference type="EMBL" id="MFC1848777.1"/>
    </source>
</evidence>
<comment type="caution">
    <text evidence="7">The sequence shown here is derived from an EMBL/GenBank/DDBJ whole genome shotgun (WGS) entry which is preliminary data.</text>
</comment>
<dbReference type="EMBL" id="JBHPBY010000007">
    <property type="protein sequence ID" value="MFC1848777.1"/>
    <property type="molecule type" value="Genomic_DNA"/>
</dbReference>
<dbReference type="SUPFAM" id="SSF81901">
    <property type="entry name" value="HCP-like"/>
    <property type="match status" value="1"/>
</dbReference>
<keyword evidence="5" id="KW-0966">Cell projection</keyword>
<comment type="subcellular location">
    <subcellularLocation>
        <location evidence="1">Cell projection</location>
        <location evidence="1">Cilium</location>
    </subcellularLocation>
</comment>
<evidence type="ECO:0000256" key="4">
    <source>
        <dbReference type="ARBA" id="ARBA00023069"/>
    </source>
</evidence>
<keyword evidence="4" id="KW-0969">Cilium</keyword>